<feature type="transmembrane region" description="Helical" evidence="2">
    <location>
        <begin position="63"/>
        <end position="83"/>
    </location>
</feature>
<gene>
    <name evidence="4" type="ORF">BCR39DRAFT_82324</name>
</gene>
<feature type="compositionally biased region" description="Polar residues" evidence="1">
    <location>
        <begin position="187"/>
        <end position="201"/>
    </location>
</feature>
<evidence type="ECO:0000256" key="1">
    <source>
        <dbReference type="SAM" id="MobiDB-lite"/>
    </source>
</evidence>
<reference evidence="4 5" key="1">
    <citation type="submission" date="2016-07" db="EMBL/GenBank/DDBJ databases">
        <title>Pervasive Adenine N6-methylation of Active Genes in Fungi.</title>
        <authorList>
            <consortium name="DOE Joint Genome Institute"/>
            <person name="Mondo S.J."/>
            <person name="Dannebaum R.O."/>
            <person name="Kuo R.C."/>
            <person name="Labutti K."/>
            <person name="Haridas S."/>
            <person name="Kuo A."/>
            <person name="Salamov A."/>
            <person name="Ahrendt S.R."/>
            <person name="Lipzen A."/>
            <person name="Sullivan W."/>
            <person name="Andreopoulos W.B."/>
            <person name="Clum A."/>
            <person name="Lindquist E."/>
            <person name="Daum C."/>
            <person name="Ramamoorthy G.K."/>
            <person name="Gryganskyi A."/>
            <person name="Culley D."/>
            <person name="Magnuson J.K."/>
            <person name="James T.Y."/>
            <person name="O'Malley M.A."/>
            <person name="Stajich J.E."/>
            <person name="Spatafora J.W."/>
            <person name="Visel A."/>
            <person name="Grigoriev I.V."/>
        </authorList>
    </citation>
    <scope>NUCLEOTIDE SEQUENCE [LARGE SCALE GENOMIC DNA]</scope>
    <source>
        <strain evidence="4 5">68-887.2</strain>
    </source>
</reference>
<feature type="region of interest" description="Disordered" evidence="1">
    <location>
        <begin position="394"/>
        <end position="428"/>
    </location>
</feature>
<dbReference type="InterPro" id="IPR018571">
    <property type="entry name" value="Membrane_anchor_Opy2_N"/>
</dbReference>
<keyword evidence="2" id="KW-0472">Membrane</keyword>
<keyword evidence="2" id="KW-1133">Transmembrane helix</keyword>
<accession>A0A1Y2BAW2</accession>
<proteinExistence type="predicted"/>
<feature type="region of interest" description="Disordered" evidence="1">
    <location>
        <begin position="482"/>
        <end position="524"/>
    </location>
</feature>
<name>A0A1Y2BAW2_9TREE</name>
<keyword evidence="2" id="KW-0812">Transmembrane</keyword>
<feature type="domain" description="Membrane anchor Opy2 N-terminal" evidence="3">
    <location>
        <begin position="15"/>
        <end position="48"/>
    </location>
</feature>
<dbReference type="OrthoDB" id="2402916at2759"/>
<feature type="compositionally biased region" description="Polar residues" evidence="1">
    <location>
        <begin position="507"/>
        <end position="524"/>
    </location>
</feature>
<dbReference type="STRING" id="71784.A0A1Y2BAW2"/>
<dbReference type="Pfam" id="PF09463">
    <property type="entry name" value="Opy2"/>
    <property type="match status" value="1"/>
</dbReference>
<evidence type="ECO:0000256" key="2">
    <source>
        <dbReference type="SAM" id="Phobius"/>
    </source>
</evidence>
<feature type="region of interest" description="Disordered" evidence="1">
    <location>
        <begin position="178"/>
        <end position="281"/>
    </location>
</feature>
<organism evidence="4 5">
    <name type="scientific">Naematelia encephala</name>
    <dbReference type="NCBI Taxonomy" id="71784"/>
    <lineage>
        <taxon>Eukaryota</taxon>
        <taxon>Fungi</taxon>
        <taxon>Dikarya</taxon>
        <taxon>Basidiomycota</taxon>
        <taxon>Agaricomycotina</taxon>
        <taxon>Tremellomycetes</taxon>
        <taxon>Tremellales</taxon>
        <taxon>Naemateliaceae</taxon>
        <taxon>Naematelia</taxon>
    </lineage>
</organism>
<feature type="compositionally biased region" description="Pro residues" evidence="1">
    <location>
        <begin position="595"/>
        <end position="605"/>
    </location>
</feature>
<dbReference type="InParanoid" id="A0A1Y2BAW2"/>
<feature type="region of interest" description="Disordered" evidence="1">
    <location>
        <begin position="323"/>
        <end position="373"/>
    </location>
</feature>
<keyword evidence="5" id="KW-1185">Reference proteome</keyword>
<feature type="region of interest" description="Disordered" evidence="1">
    <location>
        <begin position="446"/>
        <end position="465"/>
    </location>
</feature>
<comment type="caution">
    <text evidence="4">The sequence shown here is derived from an EMBL/GenBank/DDBJ whole genome shotgun (WGS) entry which is preliminary data.</text>
</comment>
<dbReference type="EMBL" id="MCFC01000013">
    <property type="protein sequence ID" value="ORY31846.1"/>
    <property type="molecule type" value="Genomic_DNA"/>
</dbReference>
<evidence type="ECO:0000259" key="3">
    <source>
        <dbReference type="Pfam" id="PF09463"/>
    </source>
</evidence>
<dbReference type="Proteomes" id="UP000193986">
    <property type="component" value="Unassembled WGS sequence"/>
</dbReference>
<feature type="compositionally biased region" description="Low complexity" evidence="1">
    <location>
        <begin position="121"/>
        <end position="135"/>
    </location>
</feature>
<dbReference type="AlphaFoldDB" id="A0A1Y2BAW2"/>
<sequence>MNTLHAKALFGRDDCVQCDDGTPSCNCASGEQCVLSARTCSQCASIQCIKPSSSSGGGVNPGVIAGPIVAVLVIASLALFWWLRRKKRRDLSRLESLAQRAKKAEVPGFQLSNPSSPQPPSAYSGSLRSYRASQLPQPPPSASSRRSALPQAPVNAEYYDENGAMIRVYGGKSGRIDLGREGDPFSDRQSVSTAGSSQSTHIIPIQWMPPSKSDETLSKALHGGAPSVARTDAARKLNQARENLFRPPRPARSPDLDLRLAPPQSPPDTSPHIRDSYVSGNSGAPSFLSGMTDLHDAPKIITSKQVQIGRLQQAEFVQFGRHLPTHPEPSTAGLSSPTFGTGTLPSDNGGSGSGVRNLTPSNHASVDMGGTGAEPLSAGASDLRFSMGSLADDGARNSWSTTGTSRILARPGSAPRAPFVSSAEPRESMLSTRSYADSFLGGFPMIPPGAPGSSAPPLPTSNLPQSTSVATLSHAAMPISSSTATVGMDSPSRSSQPPPSFRAPRVSNANTNTNENHTSAPSRPITATSVADSFLGSFPFVPPNVDDLAVLPSAAIPDSAAAGGAGGGGSRGRNYLGMSTTSEGLGGFEFNFDDAPPPPMPRRRG</sequence>
<feature type="region of interest" description="Disordered" evidence="1">
    <location>
        <begin position="560"/>
        <end position="605"/>
    </location>
</feature>
<protein>
    <recommendedName>
        <fullName evidence="3">Membrane anchor Opy2 N-terminal domain-containing protein</fullName>
    </recommendedName>
</protein>
<feature type="compositionally biased region" description="Pro residues" evidence="1">
    <location>
        <begin position="446"/>
        <end position="459"/>
    </location>
</feature>
<evidence type="ECO:0000313" key="4">
    <source>
        <dbReference type="EMBL" id="ORY31846.1"/>
    </source>
</evidence>
<feature type="region of interest" description="Disordered" evidence="1">
    <location>
        <begin position="105"/>
        <end position="150"/>
    </location>
</feature>
<feature type="compositionally biased region" description="Polar residues" evidence="1">
    <location>
        <begin position="332"/>
        <end position="364"/>
    </location>
</feature>
<evidence type="ECO:0000313" key="5">
    <source>
        <dbReference type="Proteomes" id="UP000193986"/>
    </source>
</evidence>